<gene>
    <name evidence="1" type="ORF">HMPREF1544_09691</name>
</gene>
<reference evidence="2" key="1">
    <citation type="submission" date="2013-05" db="EMBL/GenBank/DDBJ databases">
        <title>The Genome sequence of Mucor circinelloides f. circinelloides 1006PhL.</title>
        <authorList>
            <consortium name="The Broad Institute Genomics Platform"/>
            <person name="Cuomo C."/>
            <person name="Earl A."/>
            <person name="Findley K."/>
            <person name="Lee S.C."/>
            <person name="Walker B."/>
            <person name="Young S."/>
            <person name="Zeng Q."/>
            <person name="Gargeya S."/>
            <person name="Fitzgerald M."/>
            <person name="Haas B."/>
            <person name="Abouelleil A."/>
            <person name="Allen A.W."/>
            <person name="Alvarado L."/>
            <person name="Arachchi H.M."/>
            <person name="Berlin A.M."/>
            <person name="Chapman S.B."/>
            <person name="Gainer-Dewar J."/>
            <person name="Goldberg J."/>
            <person name="Griggs A."/>
            <person name="Gujja S."/>
            <person name="Hansen M."/>
            <person name="Howarth C."/>
            <person name="Imamovic A."/>
            <person name="Ireland A."/>
            <person name="Larimer J."/>
            <person name="McCowan C."/>
            <person name="Murphy C."/>
            <person name="Pearson M."/>
            <person name="Poon T.W."/>
            <person name="Priest M."/>
            <person name="Roberts A."/>
            <person name="Saif S."/>
            <person name="Shea T."/>
            <person name="Sisk P."/>
            <person name="Sykes S."/>
            <person name="Wortman J."/>
            <person name="Nusbaum C."/>
            <person name="Birren B."/>
        </authorList>
    </citation>
    <scope>NUCLEOTIDE SEQUENCE [LARGE SCALE GENOMIC DNA]</scope>
    <source>
        <strain evidence="2">1006PhL</strain>
    </source>
</reference>
<evidence type="ECO:0000313" key="2">
    <source>
        <dbReference type="Proteomes" id="UP000014254"/>
    </source>
</evidence>
<dbReference type="OMA" id="YLICNIQ"/>
<dbReference type="AlphaFoldDB" id="S2JUQ6"/>
<dbReference type="VEuPathDB" id="FungiDB:HMPREF1544_09691"/>
<organism evidence="1 2">
    <name type="scientific">Mucor circinelloides f. circinelloides (strain 1006PhL)</name>
    <name type="common">Mucormycosis agent</name>
    <name type="synonym">Calyptromyces circinelloides</name>
    <dbReference type="NCBI Taxonomy" id="1220926"/>
    <lineage>
        <taxon>Eukaryota</taxon>
        <taxon>Fungi</taxon>
        <taxon>Fungi incertae sedis</taxon>
        <taxon>Mucoromycota</taxon>
        <taxon>Mucoromycotina</taxon>
        <taxon>Mucoromycetes</taxon>
        <taxon>Mucorales</taxon>
        <taxon>Mucorineae</taxon>
        <taxon>Mucoraceae</taxon>
        <taxon>Mucor</taxon>
    </lineage>
</organism>
<protein>
    <submittedName>
        <fullName evidence="1">Uncharacterized protein</fullName>
    </submittedName>
</protein>
<proteinExistence type="predicted"/>
<keyword evidence="2" id="KW-1185">Reference proteome</keyword>
<sequence>MYNSHNIHQSITGNDLIIYEAIISFLTKLWLGNRIEEIYDLATTQFAFLLPMEDSDAGFVNNFLQPLLLKTPWLSTCDPKSKLIFINDLQAYLYSLQDPQHVDNINLQKEGRYLICNIQNMATRGRVTVELGAVQMVYDKDLVAASNKSILTLGSNPLLEPKSLCPTVRHTLSFVPSLNDMKNLAKFLFLKIFAESSDEKIGNDSYSDYCSDNKYYDKVLFEELLRLLRISINSNVVLDFYHRIKMNLKQSIIYKKLSKEQHEKLSSITYEEIFRNLNCSSNYFEMTKVMIDYLESNFNDETINGALVRVDREYWNYYCGRPNYWIYEELLEYYFLKAKIDVIKQMHDLEHIRISHTPQIVFDYSLKNGCIYKIFRMFEMSSKLQQPIIKHHLTSRLTENVTEHQGNREKNTIIDNIQAYAFYAEADITVNQVIRLSLNQVIETSATNGDMEKSTLPVCEDTYQLDDMFEAICTNIWNVAELDSESCQDVSNCNTKQLDYYTNFKTQLKTLINNTLMDRSQEIFDLDEEISFLWKDIHFKKGKNITHRVVMDIGILPYLKELANALSSSLKSKAMFGNYKTACIVITGELLHLWLTRYNSKYSEYMWTNLLAELSSQFYVRQIRAQLVLTKEIVISDHNQGYPPLKRQKYQQISSKGYFLNIRRLHGPSIEIYHCQEDKCSKMSATKIRNHDHWKIPLSTSNQLDGQCPIHIEEEFFIHLKKSDLHSYQDDDTMKWILYSVGMFHFADILHDSAHVLTSY</sequence>
<dbReference type="EMBL" id="KE124067">
    <property type="protein sequence ID" value="EPB83530.1"/>
    <property type="molecule type" value="Genomic_DNA"/>
</dbReference>
<dbReference type="OrthoDB" id="2282815at2759"/>
<dbReference type="InParanoid" id="S2JUQ6"/>
<dbReference type="Proteomes" id="UP000014254">
    <property type="component" value="Unassembled WGS sequence"/>
</dbReference>
<accession>S2JUQ6</accession>
<evidence type="ECO:0000313" key="1">
    <source>
        <dbReference type="EMBL" id="EPB83530.1"/>
    </source>
</evidence>
<name>S2JUQ6_MUCC1</name>